<keyword evidence="3" id="KW-1133">Transmembrane helix</keyword>
<proteinExistence type="inferred from homology"/>
<protein>
    <recommendedName>
        <fullName evidence="4">Capsule synthesis protein CapA domain-containing protein</fullName>
    </recommendedName>
</protein>
<keyword evidence="6" id="KW-1185">Reference proteome</keyword>
<feature type="region of interest" description="Disordered" evidence="2">
    <location>
        <begin position="137"/>
        <end position="163"/>
    </location>
</feature>
<organism evidence="5 6">
    <name type="scientific">Luedemannella flava</name>
    <dbReference type="NCBI Taxonomy" id="349316"/>
    <lineage>
        <taxon>Bacteria</taxon>
        <taxon>Bacillati</taxon>
        <taxon>Actinomycetota</taxon>
        <taxon>Actinomycetes</taxon>
        <taxon>Micromonosporales</taxon>
        <taxon>Micromonosporaceae</taxon>
        <taxon>Luedemannella</taxon>
    </lineage>
</organism>
<accession>A0ABN2LHP7</accession>
<dbReference type="SUPFAM" id="SSF56300">
    <property type="entry name" value="Metallo-dependent phosphatases"/>
    <property type="match status" value="1"/>
</dbReference>
<evidence type="ECO:0000259" key="4">
    <source>
        <dbReference type="SMART" id="SM00854"/>
    </source>
</evidence>
<dbReference type="CDD" id="cd07381">
    <property type="entry name" value="MPP_CapA"/>
    <property type="match status" value="1"/>
</dbReference>
<keyword evidence="3" id="KW-0472">Membrane</keyword>
<feature type="compositionally biased region" description="Pro residues" evidence="2">
    <location>
        <begin position="148"/>
        <end position="159"/>
    </location>
</feature>
<keyword evidence="3" id="KW-0812">Transmembrane</keyword>
<dbReference type="RefSeq" id="WP_344126501.1">
    <property type="nucleotide sequence ID" value="NZ_BAAALT010000016.1"/>
</dbReference>
<dbReference type="Proteomes" id="UP001500218">
    <property type="component" value="Unassembled WGS sequence"/>
</dbReference>
<feature type="transmembrane region" description="Helical" evidence="3">
    <location>
        <begin position="31"/>
        <end position="53"/>
    </location>
</feature>
<feature type="region of interest" description="Disordered" evidence="2">
    <location>
        <begin position="1"/>
        <end position="22"/>
    </location>
</feature>
<comment type="similarity">
    <text evidence="1">Belongs to the CapA family.</text>
</comment>
<evidence type="ECO:0000256" key="2">
    <source>
        <dbReference type="SAM" id="MobiDB-lite"/>
    </source>
</evidence>
<dbReference type="EMBL" id="BAAALT010000016">
    <property type="protein sequence ID" value="GAA1789077.1"/>
    <property type="molecule type" value="Genomic_DNA"/>
</dbReference>
<dbReference type="PANTHER" id="PTHR33393">
    <property type="entry name" value="POLYGLUTAMINE SYNTHESIS ACCESSORY PROTEIN RV0574C-RELATED"/>
    <property type="match status" value="1"/>
</dbReference>
<feature type="compositionally biased region" description="Low complexity" evidence="2">
    <location>
        <begin position="71"/>
        <end position="82"/>
    </location>
</feature>
<evidence type="ECO:0000256" key="1">
    <source>
        <dbReference type="ARBA" id="ARBA00005662"/>
    </source>
</evidence>
<dbReference type="Gene3D" id="3.60.21.10">
    <property type="match status" value="1"/>
</dbReference>
<evidence type="ECO:0000313" key="5">
    <source>
        <dbReference type="EMBL" id="GAA1789077.1"/>
    </source>
</evidence>
<feature type="domain" description="Capsule synthesis protein CapA" evidence="4">
    <location>
        <begin position="88"/>
        <end position="341"/>
    </location>
</feature>
<reference evidence="5 6" key="1">
    <citation type="journal article" date="2019" name="Int. J. Syst. Evol. Microbiol.">
        <title>The Global Catalogue of Microorganisms (GCM) 10K type strain sequencing project: providing services to taxonomists for standard genome sequencing and annotation.</title>
        <authorList>
            <consortium name="The Broad Institute Genomics Platform"/>
            <consortium name="The Broad Institute Genome Sequencing Center for Infectious Disease"/>
            <person name="Wu L."/>
            <person name="Ma J."/>
        </authorList>
    </citation>
    <scope>NUCLEOTIDE SEQUENCE [LARGE SCALE GENOMIC DNA]</scope>
    <source>
        <strain evidence="5 6">JCM 13250</strain>
    </source>
</reference>
<dbReference type="InterPro" id="IPR052169">
    <property type="entry name" value="CW_Biosynth-Accessory"/>
</dbReference>
<gene>
    <name evidence="5" type="ORF">GCM10009682_08920</name>
</gene>
<dbReference type="InterPro" id="IPR019079">
    <property type="entry name" value="Capsule_synth_CapA"/>
</dbReference>
<dbReference type="Pfam" id="PF09587">
    <property type="entry name" value="PGA_cap"/>
    <property type="match status" value="1"/>
</dbReference>
<evidence type="ECO:0000313" key="6">
    <source>
        <dbReference type="Proteomes" id="UP001500218"/>
    </source>
</evidence>
<dbReference type="SMART" id="SM00854">
    <property type="entry name" value="PGA_cap"/>
    <property type="match status" value="1"/>
</dbReference>
<feature type="region of interest" description="Disordered" evidence="2">
    <location>
        <begin position="60"/>
        <end position="85"/>
    </location>
</feature>
<comment type="caution">
    <text evidence="5">The sequence shown here is derived from an EMBL/GenBank/DDBJ whole genome shotgun (WGS) entry which is preliminary data.</text>
</comment>
<name>A0ABN2LHP7_9ACTN</name>
<dbReference type="PANTHER" id="PTHR33393:SF11">
    <property type="entry name" value="POLYGLUTAMINE SYNTHESIS ACCESSORY PROTEIN RV0574C-RELATED"/>
    <property type="match status" value="1"/>
</dbReference>
<evidence type="ECO:0000256" key="3">
    <source>
        <dbReference type="SAM" id="Phobius"/>
    </source>
</evidence>
<sequence>MTVYGRPYLPPEEDPPAIEAPPAAERRRGPLFVVVPALVLGLVIAAVAAGASLGPEGPTADWLAPGGSGAPSGTAPASSPAADDGTITLAGVGDVIMGSWPDDLPPRGGKGFFDRVRTALAADLVMGNLETPLSADTGHTKCGWETPSPKPGNPSPSPVPASGCHQFSLPTSYAGHLKDAGFGVMNLANNHTFDMGQTGLTNTRRALDGVGIDYTGAPGQIAYRTVKGVKVAVIGFSIYGWTQSLNNMTGSANLVRKAAEKADIVVVQMQGGAEGADKSHVKKGHEIFLGEDRGDLIGFTHKMIDAGADVVFGHGPHIMRGMEFYKGRLIAYSLGNFCGYKVLRGTGYLGVGGILKVSLHPDGTWAGGTLVPTEMVSGGYPAVDKDKRALAFVRGLSADDFGDSAAQIDKIGKITPLAP</sequence>
<dbReference type="InterPro" id="IPR029052">
    <property type="entry name" value="Metallo-depent_PP-like"/>
</dbReference>